<evidence type="ECO:0000313" key="1">
    <source>
        <dbReference type="EMBL" id="CAF2219859.1"/>
    </source>
</evidence>
<feature type="non-terminal residue" evidence="1">
    <location>
        <position position="36"/>
    </location>
</feature>
<gene>
    <name evidence="1" type="ORF">DARMORV10_A08P05380.1</name>
</gene>
<name>A0A816ZLA3_BRANA</name>
<organism evidence="1">
    <name type="scientific">Brassica napus</name>
    <name type="common">Rape</name>
    <dbReference type="NCBI Taxonomy" id="3708"/>
    <lineage>
        <taxon>Eukaryota</taxon>
        <taxon>Viridiplantae</taxon>
        <taxon>Streptophyta</taxon>
        <taxon>Embryophyta</taxon>
        <taxon>Tracheophyta</taxon>
        <taxon>Spermatophyta</taxon>
        <taxon>Magnoliopsida</taxon>
        <taxon>eudicotyledons</taxon>
        <taxon>Gunneridae</taxon>
        <taxon>Pentapetalae</taxon>
        <taxon>rosids</taxon>
        <taxon>malvids</taxon>
        <taxon>Brassicales</taxon>
        <taxon>Brassicaceae</taxon>
        <taxon>Brassiceae</taxon>
        <taxon>Brassica</taxon>
    </lineage>
</organism>
<protein>
    <submittedName>
        <fullName evidence="1">(rape) hypothetical protein</fullName>
    </submittedName>
</protein>
<dbReference type="AlphaFoldDB" id="A0A816ZLA3"/>
<accession>A0A816ZLA3</accession>
<reference evidence="1" key="1">
    <citation type="submission" date="2021-01" db="EMBL/GenBank/DDBJ databases">
        <authorList>
            <consortium name="Genoscope - CEA"/>
            <person name="William W."/>
        </authorList>
    </citation>
    <scope>NUCLEOTIDE SEQUENCE</scope>
</reference>
<dbReference type="EMBL" id="HG994362">
    <property type="protein sequence ID" value="CAF2219859.1"/>
    <property type="molecule type" value="Genomic_DNA"/>
</dbReference>
<sequence length="36" mass="4368">MRFRAKCRSEEIEFRLTRCSRLFDNRQTSSPSGWSE</sequence>
<dbReference type="Proteomes" id="UP001295469">
    <property type="component" value="Chromosome A08"/>
</dbReference>
<proteinExistence type="predicted"/>